<gene>
    <name evidence="1" type="ORF">COCNU_07G002560</name>
</gene>
<sequence length="143" mass="16988">MDCMVVITSCYPSIGDISFCKLGEEFYKNRYWIYEFFPKNQLNLSRNRRLSLVKSLLDKPRFRSWFLYQNFIVCTKNISGCQEDCIYVDVSEPGEFVYEYEIDDDAHEIDVLNLKTGNYEHISCGRKEPRSRKLHSVWVELSL</sequence>
<keyword evidence="2" id="KW-1185">Reference proteome</keyword>
<dbReference type="Proteomes" id="UP000797356">
    <property type="component" value="Chromosome 7"/>
</dbReference>
<dbReference type="AlphaFoldDB" id="A0A8K0IEL2"/>
<organism evidence="1 2">
    <name type="scientific">Cocos nucifera</name>
    <name type="common">Coconut palm</name>
    <dbReference type="NCBI Taxonomy" id="13894"/>
    <lineage>
        <taxon>Eukaryota</taxon>
        <taxon>Viridiplantae</taxon>
        <taxon>Streptophyta</taxon>
        <taxon>Embryophyta</taxon>
        <taxon>Tracheophyta</taxon>
        <taxon>Spermatophyta</taxon>
        <taxon>Magnoliopsida</taxon>
        <taxon>Liliopsida</taxon>
        <taxon>Arecaceae</taxon>
        <taxon>Arecoideae</taxon>
        <taxon>Cocoseae</taxon>
        <taxon>Attaleinae</taxon>
        <taxon>Cocos</taxon>
    </lineage>
</organism>
<evidence type="ECO:0000313" key="2">
    <source>
        <dbReference type="Proteomes" id="UP000797356"/>
    </source>
</evidence>
<dbReference type="EMBL" id="CM017878">
    <property type="protein sequence ID" value="KAG1354144.1"/>
    <property type="molecule type" value="Genomic_DNA"/>
</dbReference>
<protein>
    <submittedName>
        <fullName evidence="1">Putative F-box protein SKIP23-like</fullName>
    </submittedName>
</protein>
<proteinExistence type="predicted"/>
<reference evidence="1" key="2">
    <citation type="submission" date="2019-07" db="EMBL/GenBank/DDBJ databases">
        <authorList>
            <person name="Yang Y."/>
            <person name="Bocs S."/>
            <person name="Baudouin L."/>
        </authorList>
    </citation>
    <scope>NUCLEOTIDE SEQUENCE</scope>
    <source>
        <tissue evidence="1">Spear leaf of Hainan Tall coconut</tissue>
    </source>
</reference>
<reference evidence="1" key="1">
    <citation type="journal article" date="2017" name="Gigascience">
        <title>The genome draft of coconut (Cocos nucifera).</title>
        <authorList>
            <person name="Xiao Y."/>
            <person name="Xu P."/>
            <person name="Fan H."/>
            <person name="Baudouin L."/>
            <person name="Xia W."/>
            <person name="Bocs S."/>
            <person name="Xu J."/>
            <person name="Li Q."/>
            <person name="Guo A."/>
            <person name="Zhou L."/>
            <person name="Li J."/>
            <person name="Wu Y."/>
            <person name="Ma Z."/>
            <person name="Armero A."/>
            <person name="Issali A.E."/>
            <person name="Liu N."/>
            <person name="Peng M."/>
            <person name="Yang Y."/>
        </authorList>
    </citation>
    <scope>NUCLEOTIDE SEQUENCE</scope>
    <source>
        <tissue evidence="1">Spear leaf of Hainan Tall coconut</tissue>
    </source>
</reference>
<accession>A0A8K0IEL2</accession>
<comment type="caution">
    <text evidence="1">The sequence shown here is derived from an EMBL/GenBank/DDBJ whole genome shotgun (WGS) entry which is preliminary data.</text>
</comment>
<name>A0A8K0IEL2_COCNU</name>
<evidence type="ECO:0000313" key="1">
    <source>
        <dbReference type="EMBL" id="KAG1354144.1"/>
    </source>
</evidence>